<evidence type="ECO:0000256" key="19">
    <source>
        <dbReference type="HAMAP-Rule" id="MF_01283"/>
    </source>
</evidence>
<evidence type="ECO:0000256" key="2">
    <source>
        <dbReference type="ARBA" id="ARBA00001936"/>
    </source>
</evidence>
<keyword evidence="15 19" id="KW-0456">Lyase</keyword>
<comment type="cofactor">
    <cofactor evidence="2">
        <name>Mn(2+)</name>
        <dbReference type="ChEBI" id="CHEBI:29035"/>
    </cofactor>
</comment>
<dbReference type="NCBIfam" id="NF001591">
    <property type="entry name" value="PRK00393.1"/>
    <property type="match status" value="1"/>
</dbReference>
<dbReference type="Pfam" id="PF00926">
    <property type="entry name" value="DHBP_synthase"/>
    <property type="match status" value="1"/>
</dbReference>
<feature type="binding site" evidence="19">
    <location>
        <position position="345"/>
    </location>
    <ligand>
        <name>GTP</name>
        <dbReference type="ChEBI" id="CHEBI:37565"/>
    </ligand>
</feature>
<comment type="pathway">
    <text evidence="5 19">Cofactor biosynthesis; riboflavin biosynthesis; 2-hydroxy-3-oxobutyl phosphate from D-ribulose 5-phosphate: step 1/1.</text>
</comment>
<dbReference type="GO" id="GO:0008686">
    <property type="term" value="F:3,4-dihydroxy-2-butanone-4-phosphate synthase activity"/>
    <property type="evidence" value="ECO:0007669"/>
    <property type="project" value="UniProtKB-UniRule"/>
</dbReference>
<evidence type="ECO:0000256" key="5">
    <source>
        <dbReference type="ARBA" id="ARBA00004904"/>
    </source>
</evidence>
<dbReference type="Proteomes" id="UP000575985">
    <property type="component" value="Unassembled WGS sequence"/>
</dbReference>
<evidence type="ECO:0000256" key="15">
    <source>
        <dbReference type="ARBA" id="ARBA00023239"/>
    </source>
</evidence>
<dbReference type="Gene3D" id="3.90.870.10">
    <property type="entry name" value="DHBP synthase"/>
    <property type="match status" value="1"/>
</dbReference>
<comment type="cofactor">
    <cofactor evidence="19">
        <name>Zn(2+)</name>
        <dbReference type="ChEBI" id="CHEBI:29105"/>
    </cofactor>
    <text evidence="19">Binds 1 zinc ion per subunit.</text>
</comment>
<name>A0A853BJU1_9ACTN</name>
<feature type="binding site" evidence="19">
    <location>
        <position position="42"/>
    </location>
    <ligand>
        <name>Mg(2+)</name>
        <dbReference type="ChEBI" id="CHEBI:18420"/>
        <label>2</label>
    </ligand>
</feature>
<keyword evidence="12 19" id="KW-0460">Magnesium</keyword>
<comment type="catalytic activity">
    <reaction evidence="18 19">
        <text>GTP + 4 H2O = 2,5-diamino-6-hydroxy-4-(5-phosphoribosylamino)-pyrimidine + formate + 2 phosphate + 3 H(+)</text>
        <dbReference type="Rhea" id="RHEA:23704"/>
        <dbReference type="ChEBI" id="CHEBI:15377"/>
        <dbReference type="ChEBI" id="CHEBI:15378"/>
        <dbReference type="ChEBI" id="CHEBI:15740"/>
        <dbReference type="ChEBI" id="CHEBI:37565"/>
        <dbReference type="ChEBI" id="CHEBI:43474"/>
        <dbReference type="ChEBI" id="CHEBI:58614"/>
        <dbReference type="EC" id="3.5.4.25"/>
    </reaction>
</comment>
<feature type="binding site" evidence="19">
    <location>
        <position position="46"/>
    </location>
    <ligand>
        <name>D-ribulose 5-phosphate</name>
        <dbReference type="ChEBI" id="CHEBI:58121"/>
    </ligand>
</feature>
<reference evidence="21 22" key="1">
    <citation type="submission" date="2020-07" db="EMBL/GenBank/DDBJ databases">
        <title>Sequencing the genomes of 1000 actinobacteria strains.</title>
        <authorList>
            <person name="Klenk H.-P."/>
        </authorList>
    </citation>
    <scope>NUCLEOTIDE SEQUENCE [LARGE SCALE GENOMIC DNA]</scope>
    <source>
        <strain evidence="21 22">DSM 45927</strain>
    </source>
</reference>
<proteinExistence type="inferred from homology"/>
<dbReference type="HAMAP" id="MF_00179">
    <property type="entry name" value="RibA"/>
    <property type="match status" value="1"/>
</dbReference>
<feature type="active site" description="Proton acceptor; for GTP cyclohydrolase activity" evidence="19">
    <location>
        <position position="357"/>
    </location>
</feature>
<comment type="pathway">
    <text evidence="4 19">Cofactor biosynthesis; riboflavin biosynthesis; 5-amino-6-(D-ribitylamino)uracil from GTP: step 1/4.</text>
</comment>
<evidence type="ECO:0000256" key="11">
    <source>
        <dbReference type="ARBA" id="ARBA00022833"/>
    </source>
</evidence>
<evidence type="ECO:0000256" key="6">
    <source>
        <dbReference type="ARBA" id="ARBA00005520"/>
    </source>
</evidence>
<dbReference type="GO" id="GO:0030145">
    <property type="term" value="F:manganese ion binding"/>
    <property type="evidence" value="ECO:0007669"/>
    <property type="project" value="UniProtKB-UniRule"/>
</dbReference>
<dbReference type="GO" id="GO:0000287">
    <property type="term" value="F:magnesium ion binding"/>
    <property type="evidence" value="ECO:0007669"/>
    <property type="project" value="UniProtKB-UniRule"/>
</dbReference>
<keyword evidence="10 19" id="KW-0378">Hydrolase</keyword>
<keyword evidence="13 19" id="KW-0342">GTP-binding</keyword>
<dbReference type="GO" id="GO:0008270">
    <property type="term" value="F:zinc ion binding"/>
    <property type="evidence" value="ECO:0007669"/>
    <property type="project" value="UniProtKB-UniRule"/>
</dbReference>
<comment type="caution">
    <text evidence="21">The sequence shown here is derived from an EMBL/GenBank/DDBJ whole genome shotgun (WGS) entry which is preliminary data.</text>
</comment>
<feature type="site" description="Essential for DHBP synthase activity" evidence="19">
    <location>
        <position position="140"/>
    </location>
</feature>
<dbReference type="GO" id="GO:0005829">
    <property type="term" value="C:cytosol"/>
    <property type="evidence" value="ECO:0007669"/>
    <property type="project" value="TreeGrafter"/>
</dbReference>
<evidence type="ECO:0000256" key="10">
    <source>
        <dbReference type="ARBA" id="ARBA00022801"/>
    </source>
</evidence>
<evidence type="ECO:0000256" key="7">
    <source>
        <dbReference type="ARBA" id="ARBA00022619"/>
    </source>
</evidence>
<feature type="binding site" evidence="19">
    <location>
        <begin position="154"/>
        <end position="158"/>
    </location>
    <ligand>
        <name>D-ribulose 5-phosphate</name>
        <dbReference type="ChEBI" id="CHEBI:58121"/>
    </ligand>
</feature>
<feature type="site" description="Essential for DHBP synthase activity" evidence="19">
    <location>
        <position position="178"/>
    </location>
</feature>
<organism evidence="21 22">
    <name type="scientific">Streptomonospora nanhaiensis</name>
    <dbReference type="NCBI Taxonomy" id="1323731"/>
    <lineage>
        <taxon>Bacteria</taxon>
        <taxon>Bacillati</taxon>
        <taxon>Actinomycetota</taxon>
        <taxon>Actinomycetes</taxon>
        <taxon>Streptosporangiales</taxon>
        <taxon>Nocardiopsidaceae</taxon>
        <taxon>Streptomonospora</taxon>
    </lineage>
</organism>
<evidence type="ECO:0000256" key="12">
    <source>
        <dbReference type="ARBA" id="ARBA00022842"/>
    </source>
</evidence>
<dbReference type="NCBIfam" id="NF006803">
    <property type="entry name" value="PRK09311.1"/>
    <property type="match status" value="1"/>
</dbReference>
<evidence type="ECO:0000256" key="9">
    <source>
        <dbReference type="ARBA" id="ARBA00022741"/>
    </source>
</evidence>
<dbReference type="InterPro" id="IPR000422">
    <property type="entry name" value="DHBP_synthase_RibB"/>
</dbReference>
<feature type="binding site" evidence="19">
    <location>
        <position position="300"/>
    </location>
    <ligand>
        <name>GTP</name>
        <dbReference type="ChEBI" id="CHEBI:37565"/>
    </ligand>
</feature>
<evidence type="ECO:0000256" key="8">
    <source>
        <dbReference type="ARBA" id="ARBA00022723"/>
    </source>
</evidence>
<dbReference type="PANTHER" id="PTHR21327:SF18">
    <property type="entry name" value="3,4-DIHYDROXY-2-BUTANONE 4-PHOSPHATE SYNTHASE"/>
    <property type="match status" value="1"/>
</dbReference>
<dbReference type="InterPro" id="IPR016299">
    <property type="entry name" value="Riboflavin_synth_RibBA"/>
</dbReference>
<keyword evidence="9 19" id="KW-0547">Nucleotide-binding</keyword>
<evidence type="ECO:0000313" key="21">
    <source>
        <dbReference type="EMBL" id="NYI94877.1"/>
    </source>
</evidence>
<comment type="similarity">
    <text evidence="6 19">In the N-terminal section; belongs to the DHBP synthase family.</text>
</comment>
<dbReference type="FunFam" id="3.90.870.10:FF:000001">
    <property type="entry name" value="Riboflavin biosynthesis protein RibBA"/>
    <property type="match status" value="1"/>
</dbReference>
<feature type="binding site" evidence="19">
    <location>
        <position position="42"/>
    </location>
    <ligand>
        <name>Mg(2+)</name>
        <dbReference type="ChEBI" id="CHEBI:18420"/>
        <label>1</label>
    </ligand>
</feature>
<feature type="binding site" evidence="19">
    <location>
        <begin position="41"/>
        <end position="42"/>
    </location>
    <ligand>
        <name>D-ribulose 5-phosphate</name>
        <dbReference type="ChEBI" id="CHEBI:58121"/>
    </ligand>
</feature>
<dbReference type="PIRSF" id="PIRSF001259">
    <property type="entry name" value="RibA"/>
    <property type="match status" value="1"/>
</dbReference>
<feature type="binding site" evidence="19">
    <location>
        <position position="297"/>
    </location>
    <ligand>
        <name>Zn(2+)</name>
        <dbReference type="ChEBI" id="CHEBI:29105"/>
        <note>catalytic</note>
    </ligand>
</feature>
<dbReference type="PANTHER" id="PTHR21327">
    <property type="entry name" value="GTP CYCLOHYDROLASE II-RELATED"/>
    <property type="match status" value="1"/>
</dbReference>
<keyword evidence="22" id="KW-1185">Reference proteome</keyword>
<keyword evidence="8 19" id="KW-0479">Metal-binding</keyword>
<feature type="binding site" evidence="19">
    <location>
        <position position="385"/>
    </location>
    <ligand>
        <name>GTP</name>
        <dbReference type="ChEBI" id="CHEBI:37565"/>
    </ligand>
</feature>
<feature type="binding site" evidence="19">
    <location>
        <position position="284"/>
    </location>
    <ligand>
        <name>Zn(2+)</name>
        <dbReference type="ChEBI" id="CHEBI:29105"/>
        <note>catalytic</note>
    </ligand>
</feature>
<evidence type="ECO:0000256" key="14">
    <source>
        <dbReference type="ARBA" id="ARBA00023211"/>
    </source>
</evidence>
<dbReference type="Pfam" id="PF00925">
    <property type="entry name" value="GTP_cyclohydro2"/>
    <property type="match status" value="1"/>
</dbReference>
<dbReference type="GO" id="GO:0009231">
    <property type="term" value="P:riboflavin biosynthetic process"/>
    <property type="evidence" value="ECO:0007669"/>
    <property type="project" value="UniProtKB-UniRule"/>
</dbReference>
<keyword evidence="11 19" id="KW-0862">Zinc</keyword>
<protein>
    <recommendedName>
        <fullName evidence="19">Riboflavin biosynthesis protein RibBA</fullName>
    </recommendedName>
    <domain>
        <recommendedName>
            <fullName evidence="19">3,4-dihydroxy-2-butanone 4-phosphate synthase</fullName>
            <shortName evidence="19">DHBP synthase</shortName>
            <ecNumber evidence="19">4.1.99.12</ecNumber>
        </recommendedName>
    </domain>
    <domain>
        <recommendedName>
            <fullName evidence="19">GTP cyclohydrolase-2</fullName>
            <ecNumber evidence="19">3.5.4.25</ecNumber>
        </recommendedName>
        <alternativeName>
            <fullName evidence="19">GTP cyclohydrolase II</fullName>
        </alternativeName>
    </domain>
</protein>
<dbReference type="EC" id="3.5.4.25" evidence="19"/>
<evidence type="ECO:0000256" key="18">
    <source>
        <dbReference type="ARBA" id="ARBA00049295"/>
    </source>
</evidence>
<keyword evidence="16 19" id="KW-0511">Multifunctional enzyme</keyword>
<feature type="domain" description="GTP cyclohydrolase II" evidence="20">
    <location>
        <begin position="234"/>
        <end position="401"/>
    </location>
</feature>
<feature type="binding site" evidence="19">
    <location>
        <position position="157"/>
    </location>
    <ligand>
        <name>Mg(2+)</name>
        <dbReference type="ChEBI" id="CHEBI:18420"/>
        <label>2</label>
    </ligand>
</feature>
<dbReference type="InterPro" id="IPR032677">
    <property type="entry name" value="GTP_cyclohydro_II"/>
</dbReference>
<dbReference type="GO" id="GO:0005525">
    <property type="term" value="F:GTP binding"/>
    <property type="evidence" value="ECO:0007669"/>
    <property type="project" value="UniProtKB-KW"/>
</dbReference>
<keyword evidence="14 19" id="KW-0464">Manganese</keyword>
<dbReference type="NCBIfam" id="TIGR00506">
    <property type="entry name" value="ribB"/>
    <property type="match status" value="1"/>
</dbReference>
<accession>A0A853BJU1</accession>
<dbReference type="EC" id="4.1.99.12" evidence="19"/>
<comment type="similarity">
    <text evidence="19">In the C-terminal section; belongs to the GTP cyclohydrolase II family.</text>
</comment>
<evidence type="ECO:0000313" key="22">
    <source>
        <dbReference type="Proteomes" id="UP000575985"/>
    </source>
</evidence>
<dbReference type="HAMAP" id="MF_00180">
    <property type="entry name" value="RibB"/>
    <property type="match status" value="1"/>
</dbReference>
<dbReference type="EMBL" id="JACCFO010000001">
    <property type="protein sequence ID" value="NYI94877.1"/>
    <property type="molecule type" value="Genomic_DNA"/>
</dbReference>
<dbReference type="SUPFAM" id="SSF142695">
    <property type="entry name" value="RibA-like"/>
    <property type="match status" value="1"/>
</dbReference>
<feature type="binding site" evidence="19">
    <location>
        <begin position="323"/>
        <end position="325"/>
    </location>
    <ligand>
        <name>GTP</name>
        <dbReference type="ChEBI" id="CHEBI:37565"/>
    </ligand>
</feature>
<dbReference type="NCBIfam" id="TIGR00505">
    <property type="entry name" value="ribA"/>
    <property type="match status" value="1"/>
</dbReference>
<dbReference type="CDD" id="cd00641">
    <property type="entry name" value="GTP_cyclohydro2"/>
    <property type="match status" value="1"/>
</dbReference>
<gene>
    <name evidence="19" type="primary">ribBA</name>
    <name evidence="21" type="ORF">HNR12_001154</name>
</gene>
<comment type="cofactor">
    <cofactor evidence="19">
        <name>Mg(2+)</name>
        <dbReference type="ChEBI" id="CHEBI:18420"/>
    </cofactor>
    <cofactor evidence="19">
        <name>Mn(2+)</name>
        <dbReference type="ChEBI" id="CHEBI:29035"/>
    </cofactor>
    <text evidence="19">Binds 2 divalent metal cations per subunit. Magnesium or manganese.</text>
</comment>
<comment type="function">
    <text evidence="17 19">Catalyzes the conversion of GTP to 2,5-diamino-6-ribosylamino-4(3H)-pyrimidinone 5'-phosphate (DARP), formate and pyrophosphate.</text>
</comment>
<feature type="binding site" evidence="19">
    <location>
        <position position="380"/>
    </location>
    <ligand>
        <name>GTP</name>
        <dbReference type="ChEBI" id="CHEBI:37565"/>
    </ligand>
</feature>
<keyword evidence="7 19" id="KW-0686">Riboflavin biosynthesis</keyword>
<evidence type="ECO:0000259" key="20">
    <source>
        <dbReference type="Pfam" id="PF00925"/>
    </source>
</evidence>
<dbReference type="SUPFAM" id="SSF55821">
    <property type="entry name" value="YrdC/RibB"/>
    <property type="match status" value="1"/>
</dbReference>
<evidence type="ECO:0000256" key="17">
    <source>
        <dbReference type="ARBA" id="ARBA00043932"/>
    </source>
</evidence>
<evidence type="ECO:0000256" key="16">
    <source>
        <dbReference type="ARBA" id="ARBA00023268"/>
    </source>
</evidence>
<evidence type="ECO:0000256" key="1">
    <source>
        <dbReference type="ARBA" id="ARBA00000141"/>
    </source>
</evidence>
<dbReference type="Gene3D" id="3.40.50.10990">
    <property type="entry name" value="GTP cyclohydrolase II"/>
    <property type="match status" value="1"/>
</dbReference>
<feature type="active site" description="Nucleophile; for GTP cyclohydrolase activity" evidence="19">
    <location>
        <position position="359"/>
    </location>
</feature>
<feature type="binding site" evidence="19">
    <location>
        <position position="295"/>
    </location>
    <ligand>
        <name>Zn(2+)</name>
        <dbReference type="ChEBI" id="CHEBI:29105"/>
        <note>catalytic</note>
    </ligand>
</feature>
<dbReference type="RefSeq" id="WP_179766505.1">
    <property type="nucleotide sequence ID" value="NZ_JACCFO010000001.1"/>
</dbReference>
<evidence type="ECO:0000256" key="13">
    <source>
        <dbReference type="ARBA" id="ARBA00023134"/>
    </source>
</evidence>
<feature type="region of interest" description="GTP cyclohydrolase II" evidence="19">
    <location>
        <begin position="216"/>
        <end position="432"/>
    </location>
</feature>
<feature type="binding site" evidence="19">
    <location>
        <position position="178"/>
    </location>
    <ligand>
        <name>D-ribulose 5-phosphate</name>
        <dbReference type="ChEBI" id="CHEBI:58121"/>
    </ligand>
</feature>
<evidence type="ECO:0000256" key="4">
    <source>
        <dbReference type="ARBA" id="ARBA00004853"/>
    </source>
</evidence>
<sequence length="432" mass="45657">MTSTTTEQPAPSRVGVLDDITDAIADIAAGRPVVVVDDEDRENEGDLVFAAEAATPELMAFMVRHTSGLVCAPMLGEDLDRLQLPLMTTDNREGMRTAYTVTVDAASGITTGISAADRARTVALLADAATGPADLVRPGHVLPLRYRPGGVLARRGHTEASVDLARLAGMRPAAVIAEVVNDDGTMARLPQLRAFADEHGLRVVSIEQLVAHLQRLEAHAPRIAADPATGPVVERVVETRLPNAHGEWRAVGYRGTADGTEYVALVFGDLGDGSEVLARLHSECLTGDAFGSHRCDCGPQLEAAMAAIAAEGRGVLVYLRGHEGRGIGLLHKLRAYRLQDGGADTVDANLELGLPADARDFTPGAHILADLGVRSVRLLSNNPAKTEGLTAHGIAVAERIPMPTAVTPDNLRYLQTKRDRMGHDLPGIAAAT</sequence>
<dbReference type="InterPro" id="IPR036144">
    <property type="entry name" value="RibA-like_sf"/>
</dbReference>
<dbReference type="AlphaFoldDB" id="A0A853BJU1"/>
<dbReference type="FunFam" id="3.40.50.10990:FF:000001">
    <property type="entry name" value="Riboflavin biosynthesis protein RibBA"/>
    <property type="match status" value="1"/>
</dbReference>
<dbReference type="InterPro" id="IPR017945">
    <property type="entry name" value="DHBP_synth_RibB-like_a/b_dom"/>
</dbReference>
<dbReference type="HAMAP" id="MF_01283">
    <property type="entry name" value="RibBA"/>
    <property type="match status" value="1"/>
</dbReference>
<comment type="catalytic activity">
    <reaction evidence="1 19">
        <text>D-ribulose 5-phosphate = (2S)-2-hydroxy-3-oxobutyl phosphate + formate + H(+)</text>
        <dbReference type="Rhea" id="RHEA:18457"/>
        <dbReference type="ChEBI" id="CHEBI:15378"/>
        <dbReference type="ChEBI" id="CHEBI:15740"/>
        <dbReference type="ChEBI" id="CHEBI:58121"/>
        <dbReference type="ChEBI" id="CHEBI:58830"/>
        <dbReference type="EC" id="4.1.99.12"/>
    </reaction>
</comment>
<evidence type="ECO:0000256" key="3">
    <source>
        <dbReference type="ARBA" id="ARBA00002284"/>
    </source>
</evidence>
<dbReference type="InterPro" id="IPR000926">
    <property type="entry name" value="RibA"/>
</dbReference>
<feature type="binding site" evidence="19">
    <location>
        <begin position="279"/>
        <end position="283"/>
    </location>
    <ligand>
        <name>GTP</name>
        <dbReference type="ChEBI" id="CHEBI:37565"/>
    </ligand>
</feature>
<feature type="region of interest" description="DHBP synthase" evidence="19">
    <location>
        <begin position="1"/>
        <end position="215"/>
    </location>
</feature>
<comment type="function">
    <text evidence="3 19">Catalyzes the conversion of D-ribulose 5-phosphate to formate and 3,4-dihydroxy-2-butanone 4-phosphate.</text>
</comment>
<dbReference type="UniPathway" id="UPA00275">
    <property type="reaction ID" value="UER00399"/>
</dbReference>
<dbReference type="GO" id="GO:0003935">
    <property type="term" value="F:GTP cyclohydrolase II activity"/>
    <property type="evidence" value="ECO:0007669"/>
    <property type="project" value="UniProtKB-UniRule"/>
</dbReference>